<dbReference type="PANTHER" id="PTHR43088">
    <property type="entry name" value="SUBUNIT OF PYRUVATE:FLAVODOXIN OXIDOREDUCTASE-RELATED"/>
    <property type="match status" value="1"/>
</dbReference>
<dbReference type="InterPro" id="IPR029061">
    <property type="entry name" value="THDP-binding"/>
</dbReference>
<dbReference type="GO" id="GO:0016491">
    <property type="term" value="F:oxidoreductase activity"/>
    <property type="evidence" value="ECO:0007669"/>
    <property type="project" value="UniProtKB-KW"/>
</dbReference>
<name>A0A9D1NKA5_9BACT</name>
<dbReference type="Pfam" id="PF17147">
    <property type="entry name" value="PFOR_II"/>
    <property type="match status" value="1"/>
</dbReference>
<feature type="domain" description="Pyruvate:ferredoxin oxidoreductase core" evidence="3">
    <location>
        <begin position="246"/>
        <end position="339"/>
    </location>
</feature>
<protein>
    <submittedName>
        <fullName evidence="4">3-methyl-2-oxobutanoate dehydrogenase subunit VorB</fullName>
    </submittedName>
</protein>
<dbReference type="PROSITE" id="PS51257">
    <property type="entry name" value="PROKAR_LIPOPROTEIN"/>
    <property type="match status" value="1"/>
</dbReference>
<evidence type="ECO:0000313" key="5">
    <source>
        <dbReference type="Proteomes" id="UP000886812"/>
    </source>
</evidence>
<reference evidence="4" key="2">
    <citation type="journal article" date="2021" name="PeerJ">
        <title>Extensive microbial diversity within the chicken gut microbiome revealed by metagenomics and culture.</title>
        <authorList>
            <person name="Gilroy R."/>
            <person name="Ravi A."/>
            <person name="Getino M."/>
            <person name="Pursley I."/>
            <person name="Horton D.L."/>
            <person name="Alikhan N.F."/>
            <person name="Baker D."/>
            <person name="Gharbi K."/>
            <person name="Hall N."/>
            <person name="Watson M."/>
            <person name="Adriaenssens E.M."/>
            <person name="Foster-Nyarko E."/>
            <person name="Jarju S."/>
            <person name="Secka A."/>
            <person name="Antonio M."/>
            <person name="Oren A."/>
            <person name="Chaudhuri R.R."/>
            <person name="La Ragione R."/>
            <person name="Hildebrand F."/>
            <person name="Pallen M.J."/>
        </authorList>
    </citation>
    <scope>NUCLEOTIDE SEQUENCE</scope>
    <source>
        <strain evidence="4">10669</strain>
    </source>
</reference>
<dbReference type="InterPro" id="IPR009014">
    <property type="entry name" value="Transketo_C/PFOR_II"/>
</dbReference>
<dbReference type="SUPFAM" id="SSF52922">
    <property type="entry name" value="TK C-terminal domain-like"/>
    <property type="match status" value="1"/>
</dbReference>
<dbReference type="Gene3D" id="3.40.50.920">
    <property type="match status" value="1"/>
</dbReference>
<dbReference type="InterPro" id="IPR002880">
    <property type="entry name" value="Pyrv_Fd/Flavodoxin_OxRdtase_N"/>
</dbReference>
<dbReference type="AlphaFoldDB" id="A0A9D1NKA5"/>
<evidence type="ECO:0000313" key="4">
    <source>
        <dbReference type="EMBL" id="HIV04680.1"/>
    </source>
</evidence>
<dbReference type="EMBL" id="DVOG01000155">
    <property type="protein sequence ID" value="HIV04680.1"/>
    <property type="molecule type" value="Genomic_DNA"/>
</dbReference>
<dbReference type="InterPro" id="IPR033412">
    <property type="entry name" value="PFOR_II"/>
</dbReference>
<dbReference type="SUPFAM" id="SSF52518">
    <property type="entry name" value="Thiamin diphosphate-binding fold (THDP-binding)"/>
    <property type="match status" value="1"/>
</dbReference>
<reference evidence="4" key="1">
    <citation type="submission" date="2020-10" db="EMBL/GenBank/DDBJ databases">
        <authorList>
            <person name="Gilroy R."/>
        </authorList>
    </citation>
    <scope>NUCLEOTIDE SEQUENCE</scope>
    <source>
        <strain evidence="4">10669</strain>
    </source>
</reference>
<dbReference type="InterPro" id="IPR052368">
    <property type="entry name" value="2-oxoacid_oxidoreductase"/>
</dbReference>
<evidence type="ECO:0000259" key="3">
    <source>
        <dbReference type="Pfam" id="PF17147"/>
    </source>
</evidence>
<dbReference type="Gene3D" id="3.40.50.970">
    <property type="match status" value="1"/>
</dbReference>
<keyword evidence="1" id="KW-0560">Oxidoreductase</keyword>
<sequence length="352" mass="37700">MSSKSLLLCGNEALVHGALLAGCDAYFGYPITPAGEIIECAAKKFPELGRVFIQAESEIGAICMVMGAAAAGQRAMTASSGLGISLMQEAVSYLAGMEIPCVIADVMRCGPGIGNISVEQSDYFQVVKGGGHGGYRCPVIAPASAQEMCAAAFMAFELAEKYRTPVYILTDGMIGQMMESVALPEPLEKSAPAPYALAPGNARANHFTSIYLDPAEMEKKNEALLAKYREIETREQDAELWRTDDADIVLVAYGIMSRLAKNAIAELRRSGVKAGLVRPKRLFPFPKDALNALVPQTKKFFAVELSGGQMIEDVKLAIECRRPVELIHRVGGKLISVEELVAKVKAAAGTHL</sequence>
<dbReference type="Pfam" id="PF01855">
    <property type="entry name" value="POR_N"/>
    <property type="match status" value="1"/>
</dbReference>
<gene>
    <name evidence="4" type="primary">vorB</name>
    <name evidence="4" type="ORF">IAC75_05995</name>
</gene>
<dbReference type="Proteomes" id="UP000886812">
    <property type="component" value="Unassembled WGS sequence"/>
</dbReference>
<dbReference type="NCBIfam" id="NF005507">
    <property type="entry name" value="PRK07119.1"/>
    <property type="match status" value="1"/>
</dbReference>
<comment type="caution">
    <text evidence="4">The sequence shown here is derived from an EMBL/GenBank/DDBJ whole genome shotgun (WGS) entry which is preliminary data.</text>
</comment>
<evidence type="ECO:0000259" key="2">
    <source>
        <dbReference type="Pfam" id="PF01855"/>
    </source>
</evidence>
<proteinExistence type="predicted"/>
<organism evidence="4 5">
    <name type="scientific">Candidatus Spyradosoma merdigallinarum</name>
    <dbReference type="NCBI Taxonomy" id="2840950"/>
    <lineage>
        <taxon>Bacteria</taxon>
        <taxon>Pseudomonadati</taxon>
        <taxon>Verrucomicrobiota</taxon>
        <taxon>Opitutia</taxon>
        <taxon>Opitutia incertae sedis</taxon>
        <taxon>Candidatus Spyradosoma</taxon>
    </lineage>
</organism>
<feature type="domain" description="Pyruvate flavodoxin/ferredoxin oxidoreductase pyrimidine binding" evidence="2">
    <location>
        <begin position="16"/>
        <end position="187"/>
    </location>
</feature>
<dbReference type="CDD" id="cd07034">
    <property type="entry name" value="TPP_PYR_PFOR_IOR-alpha_like"/>
    <property type="match status" value="1"/>
</dbReference>
<accession>A0A9D1NKA5</accession>
<evidence type="ECO:0000256" key="1">
    <source>
        <dbReference type="ARBA" id="ARBA00023002"/>
    </source>
</evidence>
<dbReference type="PANTHER" id="PTHR43088:SF1">
    <property type="entry name" value="SUBUNIT OF PYRUVATE:FLAVODOXIN OXIDOREDUCTASE"/>
    <property type="match status" value="1"/>
</dbReference>